<dbReference type="CDD" id="cd09631">
    <property type="entry name" value="DOMON_DOH"/>
    <property type="match status" value="1"/>
</dbReference>
<feature type="transmembrane region" description="Helical" evidence="8">
    <location>
        <begin position="398"/>
        <end position="416"/>
    </location>
</feature>
<keyword evidence="7 8" id="KW-0472">Membrane</keyword>
<feature type="domain" description="Cytochrome b561" evidence="11">
    <location>
        <begin position="223"/>
        <end position="419"/>
    </location>
</feature>
<keyword evidence="5" id="KW-0249">Electron transport</keyword>
<dbReference type="SMART" id="SM00665">
    <property type="entry name" value="B561"/>
    <property type="match status" value="1"/>
</dbReference>
<evidence type="ECO:0000256" key="3">
    <source>
        <dbReference type="ARBA" id="ARBA00022692"/>
    </source>
</evidence>
<dbReference type="InterPro" id="IPR045266">
    <property type="entry name" value="DOH_DOMON"/>
</dbReference>
<proteinExistence type="predicted"/>
<dbReference type="InterPro" id="IPR005018">
    <property type="entry name" value="DOMON_domain"/>
</dbReference>
<feature type="transmembrane region" description="Helical" evidence="8">
    <location>
        <begin position="369"/>
        <end position="386"/>
    </location>
</feature>
<evidence type="ECO:0000256" key="5">
    <source>
        <dbReference type="ARBA" id="ARBA00022982"/>
    </source>
</evidence>
<dbReference type="Pfam" id="PF03188">
    <property type="entry name" value="Cytochrom_B561"/>
    <property type="match status" value="1"/>
</dbReference>
<dbReference type="EMBL" id="CAUOFW020001051">
    <property type="protein sequence ID" value="CAK9140515.1"/>
    <property type="molecule type" value="Genomic_DNA"/>
</dbReference>
<comment type="subcellular location">
    <subcellularLocation>
        <location evidence="1">Membrane</location>
    </subcellularLocation>
</comment>
<feature type="transmembrane region" description="Helical" evidence="8">
    <location>
        <begin position="264"/>
        <end position="282"/>
    </location>
</feature>
<evidence type="ECO:0008006" key="14">
    <source>
        <dbReference type="Google" id="ProtNLM"/>
    </source>
</evidence>
<feature type="chain" id="PRO_5044797698" description="Cytochrome b561 and DOMON domain-containing protein" evidence="9">
    <location>
        <begin position="33"/>
        <end position="432"/>
    </location>
</feature>
<keyword evidence="4 9" id="KW-0732">Signal</keyword>
<dbReference type="PROSITE" id="PS50939">
    <property type="entry name" value="CYTOCHROME_B561"/>
    <property type="match status" value="1"/>
</dbReference>
<feature type="transmembrane region" description="Helical" evidence="8">
    <location>
        <begin position="294"/>
        <end position="318"/>
    </location>
</feature>
<comment type="caution">
    <text evidence="12">The sequence shown here is derived from an EMBL/GenBank/DDBJ whole genome shotgun (WGS) entry which is preliminary data.</text>
</comment>
<dbReference type="PROSITE" id="PS50836">
    <property type="entry name" value="DOMON"/>
    <property type="match status" value="1"/>
</dbReference>
<evidence type="ECO:0000259" key="10">
    <source>
        <dbReference type="PROSITE" id="PS50836"/>
    </source>
</evidence>
<keyword evidence="6 8" id="KW-1133">Transmembrane helix</keyword>
<evidence type="ECO:0000256" key="4">
    <source>
        <dbReference type="ARBA" id="ARBA00022729"/>
    </source>
</evidence>
<evidence type="ECO:0000256" key="2">
    <source>
        <dbReference type="ARBA" id="ARBA00022448"/>
    </source>
</evidence>
<dbReference type="Gene3D" id="1.20.120.1770">
    <property type="match status" value="1"/>
</dbReference>
<evidence type="ECO:0000256" key="1">
    <source>
        <dbReference type="ARBA" id="ARBA00004370"/>
    </source>
</evidence>
<dbReference type="CDD" id="cd08760">
    <property type="entry name" value="Cyt_b561_FRRS1_like"/>
    <property type="match status" value="1"/>
</dbReference>
<evidence type="ECO:0000256" key="8">
    <source>
        <dbReference type="SAM" id="Phobius"/>
    </source>
</evidence>
<keyword evidence="3 8" id="KW-0812">Transmembrane</keyword>
<evidence type="ECO:0000259" key="11">
    <source>
        <dbReference type="PROSITE" id="PS50939"/>
    </source>
</evidence>
<dbReference type="Proteomes" id="UP001642360">
    <property type="component" value="Unassembled WGS sequence"/>
</dbReference>
<dbReference type="SMART" id="SM00664">
    <property type="entry name" value="DoH"/>
    <property type="match status" value="1"/>
</dbReference>
<keyword evidence="2" id="KW-0813">Transport</keyword>
<dbReference type="GO" id="GO:0016020">
    <property type="term" value="C:membrane"/>
    <property type="evidence" value="ECO:0007669"/>
    <property type="project" value="UniProtKB-SubCell"/>
</dbReference>
<dbReference type="InterPro" id="IPR006593">
    <property type="entry name" value="Cyt_b561/ferric_Rdtase_TM"/>
</dbReference>
<feature type="transmembrane region" description="Helical" evidence="8">
    <location>
        <begin position="330"/>
        <end position="348"/>
    </location>
</feature>
<feature type="domain" description="DOMON" evidence="10">
    <location>
        <begin position="105"/>
        <end position="222"/>
    </location>
</feature>
<dbReference type="Pfam" id="PF03351">
    <property type="entry name" value="DOMON"/>
    <property type="match status" value="1"/>
</dbReference>
<evidence type="ECO:0000313" key="12">
    <source>
        <dbReference type="EMBL" id="CAK9140515.1"/>
    </source>
</evidence>
<keyword evidence="13" id="KW-1185">Reference proteome</keyword>
<dbReference type="AlphaFoldDB" id="A0ABC8R714"/>
<evidence type="ECO:0000256" key="7">
    <source>
        <dbReference type="ARBA" id="ARBA00023136"/>
    </source>
</evidence>
<evidence type="ECO:0000256" key="9">
    <source>
        <dbReference type="SAM" id="SignalP"/>
    </source>
</evidence>
<evidence type="ECO:0000256" key="6">
    <source>
        <dbReference type="ARBA" id="ARBA00022989"/>
    </source>
</evidence>
<reference evidence="12 13" key="1">
    <citation type="submission" date="2024-02" db="EMBL/GenBank/DDBJ databases">
        <authorList>
            <person name="Vignale AGUSTIN F."/>
            <person name="Sosa J E."/>
            <person name="Modenutti C."/>
        </authorList>
    </citation>
    <scope>NUCLEOTIDE SEQUENCE [LARGE SCALE GENOMIC DNA]</scope>
</reference>
<protein>
    <recommendedName>
        <fullName evidence="14">Cytochrome b561 and DOMON domain-containing protein</fullName>
    </recommendedName>
</protein>
<evidence type="ECO:0000313" key="13">
    <source>
        <dbReference type="Proteomes" id="UP001642360"/>
    </source>
</evidence>
<name>A0ABC8R714_9AQUA</name>
<dbReference type="PANTHER" id="PTHR23130">
    <property type="entry name" value="CYTOCHROME B561 AND DOMON DOMAIN-CONTAINING PROTEIN"/>
    <property type="match status" value="1"/>
</dbReference>
<feature type="signal peptide" evidence="9">
    <location>
        <begin position="1"/>
        <end position="32"/>
    </location>
</feature>
<organism evidence="12 13">
    <name type="scientific">Ilex paraguariensis</name>
    <name type="common">yerba mate</name>
    <dbReference type="NCBI Taxonomy" id="185542"/>
    <lineage>
        <taxon>Eukaryota</taxon>
        <taxon>Viridiplantae</taxon>
        <taxon>Streptophyta</taxon>
        <taxon>Embryophyta</taxon>
        <taxon>Tracheophyta</taxon>
        <taxon>Spermatophyta</taxon>
        <taxon>Magnoliopsida</taxon>
        <taxon>eudicotyledons</taxon>
        <taxon>Gunneridae</taxon>
        <taxon>Pentapetalae</taxon>
        <taxon>asterids</taxon>
        <taxon>campanulids</taxon>
        <taxon>Aquifoliales</taxon>
        <taxon>Aquifoliaceae</taxon>
        <taxon>Ilex</taxon>
    </lineage>
</organism>
<dbReference type="PANTHER" id="PTHR23130:SF115">
    <property type="entry name" value="OS01G0680900 PROTEIN"/>
    <property type="match status" value="1"/>
</dbReference>
<accession>A0ABC8R714</accession>
<sequence length="432" mass="48945">MEECLSFKVSWLVRWALLFVVLNSLLAPNVLADEEDDDDISVFCSVDLTTLFPSPYYNLSNMYCPYDYEVKLQFFYVAKVVSFLCRCISFFEGLVYEIWLIVITEDVICKEQYSLSEDNVLTIVLSTIYTSGWVGMGFSKDGMMLNSSAMVGWVDTNGRPRIKQYYIGGFTSSEIKPDKGELPLTDVPPYATLYAASFYLAFQMKFARPLTKKQILLAFASKYPENLRLTHHDDKTTLGFDFSAGKIDSPPAINNDGHLKKTHGLLGLLGWGILLPCGAMVARHLKHRDPLWYYLHIAIQFVGFMFGLAAVVVGLSLYESMDANVPEHRGIGIFVLALSILQVLAFFLRPHKDSTFRRYWNWYHSWSGRIALFFGAVNIVLGFQIGEKGSEWKIQYGFLLGTVLLTSIILEALLILKKSEKQVPPPAFQLPQ</sequence>
<gene>
    <name evidence="12" type="ORF">ILEXP_LOCUS7972</name>
</gene>